<dbReference type="PANTHER" id="PTHR21243">
    <property type="entry name" value="PROTEIN SCAI"/>
    <property type="match status" value="1"/>
</dbReference>
<gene>
    <name evidence="1" type="ORF">Gorai_019388</name>
</gene>
<evidence type="ECO:0000313" key="1">
    <source>
        <dbReference type="EMBL" id="MBA0590692.1"/>
    </source>
</evidence>
<dbReference type="AlphaFoldDB" id="A0A7J8PP95"/>
<comment type="caution">
    <text evidence="1">The sequence shown here is derived from an EMBL/GenBank/DDBJ whole genome shotgun (WGS) entry which is preliminary data.</text>
</comment>
<proteinExistence type="predicted"/>
<dbReference type="Pfam" id="PF12070">
    <property type="entry name" value="SCAI"/>
    <property type="match status" value="1"/>
</dbReference>
<dbReference type="GO" id="GO:0006351">
    <property type="term" value="P:DNA-templated transcription"/>
    <property type="evidence" value="ECO:0007669"/>
    <property type="project" value="InterPro"/>
</dbReference>
<dbReference type="InterPro" id="IPR022709">
    <property type="entry name" value="SCAI"/>
</dbReference>
<organism evidence="1 2">
    <name type="scientific">Gossypium raimondii</name>
    <name type="common">Peruvian cotton</name>
    <name type="synonym">Gossypium klotzschianum subsp. raimondii</name>
    <dbReference type="NCBI Taxonomy" id="29730"/>
    <lineage>
        <taxon>Eukaryota</taxon>
        <taxon>Viridiplantae</taxon>
        <taxon>Streptophyta</taxon>
        <taxon>Embryophyta</taxon>
        <taxon>Tracheophyta</taxon>
        <taxon>Spermatophyta</taxon>
        <taxon>Magnoliopsida</taxon>
        <taxon>eudicotyledons</taxon>
        <taxon>Gunneridae</taxon>
        <taxon>Pentapetalae</taxon>
        <taxon>rosids</taxon>
        <taxon>malvids</taxon>
        <taxon>Malvales</taxon>
        <taxon>Malvaceae</taxon>
        <taxon>Malvoideae</taxon>
        <taxon>Gossypium</taxon>
    </lineage>
</organism>
<dbReference type="GO" id="GO:0003714">
    <property type="term" value="F:transcription corepressor activity"/>
    <property type="evidence" value="ECO:0007669"/>
    <property type="project" value="InterPro"/>
</dbReference>
<accession>A0A7J8PP95</accession>
<protein>
    <submittedName>
        <fullName evidence="1">Uncharacterized protein</fullName>
    </submittedName>
</protein>
<dbReference type="EMBL" id="JABEZZ010000007">
    <property type="protein sequence ID" value="MBA0590692.1"/>
    <property type="molecule type" value="Genomic_DNA"/>
</dbReference>
<dbReference type="Proteomes" id="UP000593578">
    <property type="component" value="Unassembled WGS sequence"/>
</dbReference>
<feature type="non-terminal residue" evidence="1">
    <location>
        <position position="1"/>
    </location>
</feature>
<reference evidence="1 2" key="1">
    <citation type="journal article" date="2019" name="Genome Biol. Evol.">
        <title>Insights into the evolution of the New World diploid cottons (Gossypium, subgenus Houzingenia) based on genome sequencing.</title>
        <authorList>
            <person name="Grover C.E."/>
            <person name="Arick M.A. 2nd"/>
            <person name="Thrash A."/>
            <person name="Conover J.L."/>
            <person name="Sanders W.S."/>
            <person name="Peterson D.G."/>
            <person name="Frelichowski J.E."/>
            <person name="Scheffler J.A."/>
            <person name="Scheffler B.E."/>
            <person name="Wendel J.F."/>
        </authorList>
    </citation>
    <scope>NUCLEOTIDE SEQUENCE [LARGE SCALE GENOMIC DNA]</scope>
    <source>
        <strain evidence="1">8</strain>
        <tissue evidence="1">Leaf</tissue>
    </source>
</reference>
<sequence>ETNFKEWKLVEQEILRFINIDTTFTIPSSRPFRYCAMLNCHPNSVPYVARFHAKKVLKFRDAILMSYHRNEVKFAELTLDVYRMLQCLEWEPSGSFYQKHPAEPKENGVAVDYSGASGLIDMNLAADMTDPALPPNPRKAILYRPSLTHLIAVMATICEELPPESIMLVYLSASGKPGQINTSHVETSGGSRRTRKSMVTSHSSLEQNCSATESHINGVKGPSDYYNDYLWLGPKGNGGSSNLYPGDIIPFTRRPLFLIINSDSSHAFKA</sequence>
<evidence type="ECO:0000313" key="2">
    <source>
        <dbReference type="Proteomes" id="UP000593578"/>
    </source>
</evidence>
<feature type="non-terminal residue" evidence="1">
    <location>
        <position position="270"/>
    </location>
</feature>
<name>A0A7J8PP95_GOSRA</name>